<keyword evidence="1" id="KW-0175">Coiled coil</keyword>
<proteinExistence type="predicted"/>
<sequence length="83" mass="10069">MMDMTQVKIEKEYLAQLVDFKLNRLRKEIEKILEKWRYTSSNKFLEDARNGTISEAEEEAIILRNLEDEIDRLEHQKSIWLNQ</sequence>
<accession>A0A0F9JPT3</accession>
<protein>
    <submittedName>
        <fullName evidence="2">Uncharacterized protein</fullName>
    </submittedName>
</protein>
<dbReference type="AlphaFoldDB" id="A0A0F9JPT3"/>
<evidence type="ECO:0000256" key="1">
    <source>
        <dbReference type="SAM" id="Coils"/>
    </source>
</evidence>
<evidence type="ECO:0000313" key="2">
    <source>
        <dbReference type="EMBL" id="KKM00978.1"/>
    </source>
</evidence>
<organism evidence="2">
    <name type="scientific">marine sediment metagenome</name>
    <dbReference type="NCBI Taxonomy" id="412755"/>
    <lineage>
        <taxon>unclassified sequences</taxon>
        <taxon>metagenomes</taxon>
        <taxon>ecological metagenomes</taxon>
    </lineage>
</organism>
<comment type="caution">
    <text evidence="2">The sequence shown here is derived from an EMBL/GenBank/DDBJ whole genome shotgun (WGS) entry which is preliminary data.</text>
</comment>
<name>A0A0F9JPT3_9ZZZZ</name>
<feature type="coiled-coil region" evidence="1">
    <location>
        <begin position="56"/>
        <end position="83"/>
    </location>
</feature>
<reference evidence="2" key="1">
    <citation type="journal article" date="2015" name="Nature">
        <title>Complex archaea that bridge the gap between prokaryotes and eukaryotes.</title>
        <authorList>
            <person name="Spang A."/>
            <person name="Saw J.H."/>
            <person name="Jorgensen S.L."/>
            <person name="Zaremba-Niedzwiedzka K."/>
            <person name="Martijn J."/>
            <person name="Lind A.E."/>
            <person name="van Eijk R."/>
            <person name="Schleper C."/>
            <person name="Guy L."/>
            <person name="Ettema T.J."/>
        </authorList>
    </citation>
    <scope>NUCLEOTIDE SEQUENCE</scope>
</reference>
<dbReference type="EMBL" id="LAZR01017303">
    <property type="protein sequence ID" value="KKM00978.1"/>
    <property type="molecule type" value="Genomic_DNA"/>
</dbReference>
<gene>
    <name evidence="2" type="ORF">LCGC14_1799000</name>
</gene>